<dbReference type="SMART" id="SM00256">
    <property type="entry name" value="FBOX"/>
    <property type="match status" value="1"/>
</dbReference>
<feature type="domain" description="F-box" evidence="2">
    <location>
        <begin position="61"/>
        <end position="102"/>
    </location>
</feature>
<reference evidence="3" key="2">
    <citation type="submission" date="2023-05" db="EMBL/GenBank/DDBJ databases">
        <authorList>
            <person name="Schelkunov M.I."/>
        </authorList>
    </citation>
    <scope>NUCLEOTIDE SEQUENCE</scope>
    <source>
        <strain evidence="3">Hsosn_3</strain>
        <tissue evidence="3">Leaf</tissue>
    </source>
</reference>
<organism evidence="3 4">
    <name type="scientific">Heracleum sosnowskyi</name>
    <dbReference type="NCBI Taxonomy" id="360622"/>
    <lineage>
        <taxon>Eukaryota</taxon>
        <taxon>Viridiplantae</taxon>
        <taxon>Streptophyta</taxon>
        <taxon>Embryophyta</taxon>
        <taxon>Tracheophyta</taxon>
        <taxon>Spermatophyta</taxon>
        <taxon>Magnoliopsida</taxon>
        <taxon>eudicotyledons</taxon>
        <taxon>Gunneridae</taxon>
        <taxon>Pentapetalae</taxon>
        <taxon>asterids</taxon>
        <taxon>campanulids</taxon>
        <taxon>Apiales</taxon>
        <taxon>Apiaceae</taxon>
        <taxon>Apioideae</taxon>
        <taxon>apioid superclade</taxon>
        <taxon>Tordylieae</taxon>
        <taxon>Tordyliinae</taxon>
        <taxon>Heracleum</taxon>
    </lineage>
</organism>
<dbReference type="AlphaFoldDB" id="A0AAD8MDI4"/>
<dbReference type="InterPro" id="IPR017451">
    <property type="entry name" value="F-box-assoc_interact_dom"/>
</dbReference>
<sequence>MERSTDKASIICYHRRSKIRHHQNKNGGALEPKGILKNSEKPPVLNQNSGKKRKIIMSVLLPDDMIHNEILSRLPAKYIVRSRLVCKSWNSLLSNSEFIKSHLARLHSYPCNDEDLIIAKPYHFSYNIQILSHTTTHQVSLVPRFYGLLFGSINGLVCMSSRTGKMFRLWNPATAQLKQFFLPSQHPKNCQHLMGGFCWDSSQNDYKVVLVCYDDDNTSPSQLLIYSTNSDTWTQLTTPPDSVLPNGRIFLKLSTRPPSTIVKGIPYWKCKHYVLWPGKKRRCWTASVFKFLPETNEFRMLPDLNISAEHGKFLRSTREEWMTTMPENLHLDWLTVLRRSDIVRSFGANERFRSTQNIPGTKTYKYNIIG</sequence>
<comment type="caution">
    <text evidence="3">The sequence shown here is derived from an EMBL/GenBank/DDBJ whole genome shotgun (WGS) entry which is preliminary data.</text>
</comment>
<protein>
    <submittedName>
        <fullName evidence="3">F-box domain-containing protein</fullName>
    </submittedName>
</protein>
<dbReference type="Pfam" id="PF07734">
    <property type="entry name" value="FBA_1"/>
    <property type="match status" value="1"/>
</dbReference>
<dbReference type="InterPro" id="IPR036047">
    <property type="entry name" value="F-box-like_dom_sf"/>
</dbReference>
<evidence type="ECO:0000313" key="3">
    <source>
        <dbReference type="EMBL" id="KAK1368719.1"/>
    </source>
</evidence>
<dbReference type="NCBIfam" id="TIGR01640">
    <property type="entry name" value="F_box_assoc_1"/>
    <property type="match status" value="1"/>
</dbReference>
<dbReference type="PANTHER" id="PTHR31672:SF13">
    <property type="entry name" value="F-BOX PROTEIN CPR30-LIKE"/>
    <property type="match status" value="1"/>
</dbReference>
<keyword evidence="4" id="KW-1185">Reference proteome</keyword>
<dbReference type="SUPFAM" id="SSF50965">
    <property type="entry name" value="Galactose oxidase, central domain"/>
    <property type="match status" value="1"/>
</dbReference>
<dbReference type="InterPro" id="IPR050796">
    <property type="entry name" value="SCF_F-box_component"/>
</dbReference>
<gene>
    <name evidence="3" type="ORF">POM88_034811</name>
</gene>
<accession>A0AAD8MDI4</accession>
<dbReference type="Pfam" id="PF00646">
    <property type="entry name" value="F-box"/>
    <property type="match status" value="1"/>
</dbReference>
<dbReference type="InterPro" id="IPR001810">
    <property type="entry name" value="F-box_dom"/>
</dbReference>
<dbReference type="SUPFAM" id="SSF81383">
    <property type="entry name" value="F-box domain"/>
    <property type="match status" value="1"/>
</dbReference>
<feature type="region of interest" description="Disordered" evidence="1">
    <location>
        <begin position="20"/>
        <end position="47"/>
    </location>
</feature>
<dbReference type="CDD" id="cd22157">
    <property type="entry name" value="F-box_AtFBW1-like"/>
    <property type="match status" value="1"/>
</dbReference>
<name>A0AAD8MDI4_9APIA</name>
<evidence type="ECO:0000313" key="4">
    <source>
        <dbReference type="Proteomes" id="UP001237642"/>
    </source>
</evidence>
<reference evidence="3" key="1">
    <citation type="submission" date="2023-02" db="EMBL/GenBank/DDBJ databases">
        <title>Genome of toxic invasive species Heracleum sosnowskyi carries increased number of genes despite the absence of recent whole-genome duplications.</title>
        <authorList>
            <person name="Schelkunov M."/>
            <person name="Shtratnikova V."/>
            <person name="Makarenko M."/>
            <person name="Klepikova A."/>
            <person name="Omelchenko D."/>
            <person name="Novikova G."/>
            <person name="Obukhova E."/>
            <person name="Bogdanov V."/>
            <person name="Penin A."/>
            <person name="Logacheva M."/>
        </authorList>
    </citation>
    <scope>NUCLEOTIDE SEQUENCE</scope>
    <source>
        <strain evidence="3">Hsosn_3</strain>
        <tissue evidence="3">Leaf</tissue>
    </source>
</reference>
<evidence type="ECO:0000256" key="1">
    <source>
        <dbReference type="SAM" id="MobiDB-lite"/>
    </source>
</evidence>
<dbReference type="InterPro" id="IPR011043">
    <property type="entry name" value="Gal_Oxase/kelch_b-propeller"/>
</dbReference>
<dbReference type="InterPro" id="IPR006527">
    <property type="entry name" value="F-box-assoc_dom_typ1"/>
</dbReference>
<evidence type="ECO:0000259" key="2">
    <source>
        <dbReference type="SMART" id="SM00256"/>
    </source>
</evidence>
<dbReference type="Proteomes" id="UP001237642">
    <property type="component" value="Unassembled WGS sequence"/>
</dbReference>
<dbReference type="EMBL" id="JAUIZM010000008">
    <property type="protein sequence ID" value="KAK1368719.1"/>
    <property type="molecule type" value="Genomic_DNA"/>
</dbReference>
<dbReference type="PANTHER" id="PTHR31672">
    <property type="entry name" value="BNACNNG10540D PROTEIN"/>
    <property type="match status" value="1"/>
</dbReference>
<proteinExistence type="predicted"/>
<dbReference type="Gene3D" id="1.20.1280.50">
    <property type="match status" value="1"/>
</dbReference>